<dbReference type="OrthoDB" id="9797341at2"/>
<dbReference type="InterPro" id="IPR058245">
    <property type="entry name" value="NreC/VraR/RcsB-like_REC"/>
</dbReference>
<dbReference type="SUPFAM" id="SSF46894">
    <property type="entry name" value="C-terminal effector domain of the bipartite response regulators"/>
    <property type="match status" value="1"/>
</dbReference>
<dbReference type="CDD" id="cd06170">
    <property type="entry name" value="LuxR_C_like"/>
    <property type="match status" value="1"/>
</dbReference>
<dbReference type="SMART" id="SM00421">
    <property type="entry name" value="HTH_LUXR"/>
    <property type="match status" value="1"/>
</dbReference>
<evidence type="ECO:0000313" key="6">
    <source>
        <dbReference type="EMBL" id="AFC23342.1"/>
    </source>
</evidence>
<dbReference type="AlphaFoldDB" id="H6KZ58"/>
<dbReference type="GO" id="GO:0003677">
    <property type="term" value="F:DNA binding"/>
    <property type="evidence" value="ECO:0007669"/>
    <property type="project" value="UniProtKB-KW"/>
</dbReference>
<organism evidence="6 7">
    <name type="scientific">Saprospira grandis (strain Lewin)</name>
    <dbReference type="NCBI Taxonomy" id="984262"/>
    <lineage>
        <taxon>Bacteria</taxon>
        <taxon>Pseudomonadati</taxon>
        <taxon>Bacteroidota</taxon>
        <taxon>Saprospiria</taxon>
        <taxon>Saprospirales</taxon>
        <taxon>Saprospiraceae</taxon>
        <taxon>Saprospira</taxon>
    </lineage>
</organism>
<dbReference type="RefSeq" id="WP_014373586.1">
    <property type="nucleotide sequence ID" value="NC_016940.1"/>
</dbReference>
<dbReference type="InterPro" id="IPR011006">
    <property type="entry name" value="CheY-like_superfamily"/>
</dbReference>
<feature type="modified residue" description="4-aspartylphosphate" evidence="3">
    <location>
        <position position="56"/>
    </location>
</feature>
<evidence type="ECO:0000259" key="4">
    <source>
        <dbReference type="PROSITE" id="PS50043"/>
    </source>
</evidence>
<evidence type="ECO:0000259" key="5">
    <source>
        <dbReference type="PROSITE" id="PS50110"/>
    </source>
</evidence>
<feature type="domain" description="Response regulatory" evidence="5">
    <location>
        <begin position="5"/>
        <end position="121"/>
    </location>
</feature>
<dbReference type="eggNOG" id="COG2197">
    <property type="taxonomic scope" value="Bacteria"/>
</dbReference>
<evidence type="ECO:0000256" key="3">
    <source>
        <dbReference type="PROSITE-ProRule" id="PRU00169"/>
    </source>
</evidence>
<protein>
    <submittedName>
        <fullName evidence="6">Two component transcriptional regulator, LuxR family protein</fullName>
    </submittedName>
</protein>
<dbReference type="InterPro" id="IPR001789">
    <property type="entry name" value="Sig_transdc_resp-reg_receiver"/>
</dbReference>
<keyword evidence="2" id="KW-0238">DNA-binding</keyword>
<sequence length="219" mass="24453">MQKIKVFLVDDHKLIRDGIKAHLEEAQDFEIVGEAADGQEAINKLKETTADVVLMDINMDGMDGISCTQILSQELPELNVLALSMLAENQHIKEMIKAGAKGYLLKTATEQEIKQGIRAVYQGQNFYSAEVTQIVMNNLGAANRKKRSRFDPLAPLTSREKEVLALIIKEYSNQEIADELYISKRTVDAHKRNLLEKTGAKNVAGLVVFALNNQILDNE</sequence>
<dbReference type="PANTHER" id="PTHR43214">
    <property type="entry name" value="TWO-COMPONENT RESPONSE REGULATOR"/>
    <property type="match status" value="1"/>
</dbReference>
<feature type="domain" description="HTH luxR-type" evidence="4">
    <location>
        <begin position="149"/>
        <end position="214"/>
    </location>
</feature>
<evidence type="ECO:0000313" key="7">
    <source>
        <dbReference type="Proteomes" id="UP000007519"/>
    </source>
</evidence>
<reference evidence="6 7" key="1">
    <citation type="journal article" date="2012" name="Stand. Genomic Sci.">
        <title>Complete genome sequencing and analysis of Saprospira grandis str. Lewin, a predatory marine bacterium.</title>
        <authorList>
            <person name="Saw J.H."/>
            <person name="Yuryev A."/>
            <person name="Kanbe M."/>
            <person name="Hou S."/>
            <person name="Young A.G."/>
            <person name="Aizawa S."/>
            <person name="Alam M."/>
        </authorList>
    </citation>
    <scope>NUCLEOTIDE SEQUENCE [LARGE SCALE GENOMIC DNA]</scope>
    <source>
        <strain evidence="6 7">Lewin</strain>
    </source>
</reference>
<dbReference type="GO" id="GO:0000160">
    <property type="term" value="P:phosphorelay signal transduction system"/>
    <property type="evidence" value="ECO:0007669"/>
    <property type="project" value="InterPro"/>
</dbReference>
<proteinExistence type="predicted"/>
<dbReference type="CDD" id="cd17535">
    <property type="entry name" value="REC_NarL-like"/>
    <property type="match status" value="1"/>
</dbReference>
<name>H6KZ58_SAPGL</name>
<dbReference type="Pfam" id="PF00196">
    <property type="entry name" value="GerE"/>
    <property type="match status" value="1"/>
</dbReference>
<dbReference type="InterPro" id="IPR039420">
    <property type="entry name" value="WalR-like"/>
</dbReference>
<dbReference type="HOGENOM" id="CLU_000445_90_1_10"/>
<keyword evidence="1 3" id="KW-0597">Phosphoprotein</keyword>
<dbReference type="STRING" id="984262.SGRA_0603"/>
<dbReference type="EMBL" id="CP002831">
    <property type="protein sequence ID" value="AFC23342.1"/>
    <property type="molecule type" value="Genomic_DNA"/>
</dbReference>
<dbReference type="InterPro" id="IPR000792">
    <property type="entry name" value="Tscrpt_reg_LuxR_C"/>
</dbReference>
<gene>
    <name evidence="6" type="primary">narL</name>
    <name evidence="6" type="ordered locus">SGRA_0603</name>
</gene>
<dbReference type="GO" id="GO:0006355">
    <property type="term" value="P:regulation of DNA-templated transcription"/>
    <property type="evidence" value="ECO:0007669"/>
    <property type="project" value="InterPro"/>
</dbReference>
<dbReference type="PROSITE" id="PS50110">
    <property type="entry name" value="RESPONSE_REGULATORY"/>
    <property type="match status" value="1"/>
</dbReference>
<dbReference type="Proteomes" id="UP000007519">
    <property type="component" value="Chromosome"/>
</dbReference>
<keyword evidence="7" id="KW-1185">Reference proteome</keyword>
<dbReference type="SMART" id="SM00448">
    <property type="entry name" value="REC"/>
    <property type="match status" value="1"/>
</dbReference>
<dbReference type="SUPFAM" id="SSF52172">
    <property type="entry name" value="CheY-like"/>
    <property type="match status" value="1"/>
</dbReference>
<dbReference type="KEGG" id="sgn:SGRA_0603"/>
<dbReference type="Pfam" id="PF00072">
    <property type="entry name" value="Response_reg"/>
    <property type="match status" value="1"/>
</dbReference>
<dbReference type="PRINTS" id="PR00038">
    <property type="entry name" value="HTHLUXR"/>
</dbReference>
<accession>H6KZ58</accession>
<evidence type="ECO:0000256" key="1">
    <source>
        <dbReference type="ARBA" id="ARBA00022553"/>
    </source>
</evidence>
<evidence type="ECO:0000256" key="2">
    <source>
        <dbReference type="ARBA" id="ARBA00023125"/>
    </source>
</evidence>
<dbReference type="Gene3D" id="3.40.50.2300">
    <property type="match status" value="1"/>
</dbReference>
<dbReference type="PROSITE" id="PS50043">
    <property type="entry name" value="HTH_LUXR_2"/>
    <property type="match status" value="1"/>
</dbReference>
<dbReference type="PANTHER" id="PTHR43214:SF43">
    <property type="entry name" value="TWO-COMPONENT RESPONSE REGULATOR"/>
    <property type="match status" value="1"/>
</dbReference>
<dbReference type="InterPro" id="IPR016032">
    <property type="entry name" value="Sig_transdc_resp-reg_C-effctor"/>
</dbReference>